<evidence type="ECO:0000313" key="4">
    <source>
        <dbReference type="EMBL" id="GFP25339.1"/>
    </source>
</evidence>
<evidence type="ECO:0000313" key="7">
    <source>
        <dbReference type="Proteomes" id="UP000543224"/>
    </source>
</evidence>
<dbReference type="AlphaFoldDB" id="A0A6V8P4S8"/>
<evidence type="ECO:0000313" key="9">
    <source>
        <dbReference type="Proteomes" id="UP000580051"/>
    </source>
</evidence>
<name>A0A6V8P4S8_9ACTN</name>
<evidence type="ECO:0000313" key="6">
    <source>
        <dbReference type="EMBL" id="GFP34594.1"/>
    </source>
</evidence>
<keyword evidence="11" id="KW-1185">Reference proteome</keyword>
<dbReference type="InterPro" id="IPR013429">
    <property type="entry name" value="Regulatory_FmdB_Zinc_ribbon"/>
</dbReference>
<evidence type="ECO:0000313" key="11">
    <source>
        <dbReference type="Proteomes" id="UP000591948"/>
    </source>
</evidence>
<evidence type="ECO:0000313" key="8">
    <source>
        <dbReference type="Proteomes" id="UP000576480"/>
    </source>
</evidence>
<sequence length="80" mass="8375">MPIYEYRCKKCQNKFEELVGLGTRVEDMVCPGCGSSSVERAFSVFGVLGSRETEVGESGAYSGASACSGCAATSCATCVR</sequence>
<feature type="domain" description="Putative regulatory protein FmdB zinc ribbon" evidence="1">
    <location>
        <begin position="1"/>
        <end position="43"/>
    </location>
</feature>
<evidence type="ECO:0000313" key="5">
    <source>
        <dbReference type="EMBL" id="GFP26594.1"/>
    </source>
</evidence>
<dbReference type="EMBL" id="BLSB01000012">
    <property type="protein sequence ID" value="GFP34594.1"/>
    <property type="molecule type" value="Genomic_DNA"/>
</dbReference>
<gene>
    <name evidence="2" type="ORF">HKBW3S06_00143</name>
    <name evidence="3" type="ORF">HKBW3S09_01083</name>
    <name evidence="4" type="ORF">HKBW3S25_00811</name>
    <name evidence="5" type="ORF">HKBW3S33_00009</name>
    <name evidence="6" type="ORF">HKBW3S43_00387</name>
</gene>
<proteinExistence type="predicted"/>
<evidence type="ECO:0000313" key="10">
    <source>
        <dbReference type="Proteomes" id="UP000585609"/>
    </source>
</evidence>
<reference evidence="7 8" key="1">
    <citation type="journal article" date="2020" name="Front. Microbiol.">
        <title>Single-cell genomics of novel Actinobacteria with the Wood-Ljungdahl pathway discovered in a serpentinizing system.</title>
        <authorList>
            <person name="Merino N."/>
            <person name="Kawai M."/>
            <person name="Boyd E.S."/>
            <person name="Colman D.R."/>
            <person name="McGlynn S.E."/>
            <person name="Nealson K.H."/>
            <person name="Kurokawa K."/>
            <person name="Hongoh Y."/>
        </authorList>
    </citation>
    <scope>NUCLEOTIDE SEQUENCE [LARGE SCALE GENOMIC DNA]</scope>
    <source>
        <strain evidence="2 9">S06</strain>
        <strain evidence="3 10">S09_30</strain>
        <strain evidence="4 7">S25</strain>
        <strain evidence="5 11">S33</strain>
        <strain evidence="6 8">S43</strain>
    </source>
</reference>
<evidence type="ECO:0000259" key="1">
    <source>
        <dbReference type="SMART" id="SM00834"/>
    </source>
</evidence>
<organism evidence="5 11">
    <name type="scientific">Candidatus Hakubella thermalkaliphila</name>
    <dbReference type="NCBI Taxonomy" id="2754717"/>
    <lineage>
        <taxon>Bacteria</taxon>
        <taxon>Bacillati</taxon>
        <taxon>Actinomycetota</taxon>
        <taxon>Actinomycetota incertae sedis</taxon>
        <taxon>Candidatus Hakubellales</taxon>
        <taxon>Candidatus Hakubellaceae</taxon>
        <taxon>Candidatus Hakubella</taxon>
    </lineage>
</organism>
<dbReference type="RefSeq" id="WP_176226062.1">
    <property type="nucleotide sequence ID" value="NZ_BLRV01000007.1"/>
</dbReference>
<dbReference type="NCBIfam" id="TIGR02605">
    <property type="entry name" value="CxxC_CxxC_SSSS"/>
    <property type="match status" value="1"/>
</dbReference>
<comment type="caution">
    <text evidence="5">The sequence shown here is derived from an EMBL/GenBank/DDBJ whole genome shotgun (WGS) entry which is preliminary data.</text>
</comment>
<protein>
    <recommendedName>
        <fullName evidence="1">Putative regulatory protein FmdB zinc ribbon domain-containing protein</fullName>
    </recommendedName>
</protein>
<evidence type="ECO:0000313" key="2">
    <source>
        <dbReference type="EMBL" id="GFP20916.1"/>
    </source>
</evidence>
<dbReference type="EMBL" id="BLRW01000149">
    <property type="protein sequence ID" value="GFP23618.1"/>
    <property type="molecule type" value="Genomic_DNA"/>
</dbReference>
<evidence type="ECO:0000313" key="3">
    <source>
        <dbReference type="EMBL" id="GFP23618.1"/>
    </source>
</evidence>
<dbReference type="Proteomes" id="UP000543224">
    <property type="component" value="Unassembled WGS sequence"/>
</dbReference>
<dbReference type="Proteomes" id="UP000591948">
    <property type="component" value="Unassembled WGS sequence"/>
</dbReference>
<accession>A0A6V8P4S8</accession>
<dbReference type="SMART" id="SM00834">
    <property type="entry name" value="CxxC_CXXC_SSSS"/>
    <property type="match status" value="1"/>
</dbReference>
<dbReference type="Proteomes" id="UP000585609">
    <property type="component" value="Unassembled WGS sequence"/>
</dbReference>
<dbReference type="EMBL" id="BLRY01000001">
    <property type="protein sequence ID" value="GFP26594.1"/>
    <property type="molecule type" value="Genomic_DNA"/>
</dbReference>
<dbReference type="Proteomes" id="UP000580051">
    <property type="component" value="Unassembled WGS sequence"/>
</dbReference>
<dbReference type="EMBL" id="BLRV01000007">
    <property type="protein sequence ID" value="GFP20916.1"/>
    <property type="molecule type" value="Genomic_DNA"/>
</dbReference>
<dbReference type="Pfam" id="PF09723">
    <property type="entry name" value="Zn_ribbon_8"/>
    <property type="match status" value="1"/>
</dbReference>
<dbReference type="EMBL" id="BLRX01000073">
    <property type="protein sequence ID" value="GFP25339.1"/>
    <property type="molecule type" value="Genomic_DNA"/>
</dbReference>
<dbReference type="Proteomes" id="UP000576480">
    <property type="component" value="Unassembled WGS sequence"/>
</dbReference>